<comment type="similarity">
    <text evidence="1 3">Belongs to the short-chain dehydrogenases/reductases (SDR) family.</text>
</comment>
<dbReference type="PANTHER" id="PTHR42901">
    <property type="entry name" value="ALCOHOL DEHYDROGENASE"/>
    <property type="match status" value="1"/>
</dbReference>
<proteinExistence type="inferred from homology"/>
<dbReference type="PRINTS" id="PR00080">
    <property type="entry name" value="SDRFAMILY"/>
</dbReference>
<evidence type="ECO:0000313" key="4">
    <source>
        <dbReference type="EMBL" id="AXV07509.1"/>
    </source>
</evidence>
<keyword evidence="2" id="KW-0560">Oxidoreductase</keyword>
<dbReference type="PRINTS" id="PR00081">
    <property type="entry name" value="GDHRDH"/>
</dbReference>
<dbReference type="InterPro" id="IPR002347">
    <property type="entry name" value="SDR_fam"/>
</dbReference>
<dbReference type="KEGG" id="euz:DVS28_a2830"/>
<protein>
    <submittedName>
        <fullName evidence="4">Oxidoreductase, short chain dehydrogenase/reductase family</fullName>
    </submittedName>
</protein>
<gene>
    <name evidence="4" type="ORF">DVS28_a2830</name>
</gene>
<evidence type="ECO:0000256" key="2">
    <source>
        <dbReference type="ARBA" id="ARBA00023002"/>
    </source>
</evidence>
<dbReference type="PANTHER" id="PTHR42901:SF1">
    <property type="entry name" value="ALCOHOL DEHYDROGENASE"/>
    <property type="match status" value="1"/>
</dbReference>
<dbReference type="FunFam" id="3.40.50.720:FF:000047">
    <property type="entry name" value="NADP-dependent L-serine/L-allo-threonine dehydrogenase"/>
    <property type="match status" value="1"/>
</dbReference>
<evidence type="ECO:0000313" key="5">
    <source>
        <dbReference type="Proteomes" id="UP000264006"/>
    </source>
</evidence>
<evidence type="ECO:0000256" key="1">
    <source>
        <dbReference type="ARBA" id="ARBA00006484"/>
    </source>
</evidence>
<reference evidence="4 5" key="1">
    <citation type="submission" date="2018-09" db="EMBL/GenBank/DDBJ databases">
        <title>Complete genome sequence of Euzebya sp. DY32-46 isolated from seawater of Pacific Ocean.</title>
        <authorList>
            <person name="Xu L."/>
            <person name="Wu Y.-H."/>
            <person name="Xu X.-W."/>
        </authorList>
    </citation>
    <scope>NUCLEOTIDE SEQUENCE [LARGE SCALE GENOMIC DNA]</scope>
    <source>
        <strain evidence="4 5">DY32-46</strain>
    </source>
</reference>
<accession>A0A346XZ62</accession>
<name>A0A346XZ62_9ACTN</name>
<sequence length="246" mass="26034">MLVDSHVLVTGATSGIGRSCAIAFAEAGARLTITGRRADRLAELADELPGEVTTLTFDVRDRDATRAALAEVPSPDVLVNNAGLAAGFEPIQDGDEADWDAMLDTNVKGLLTVSRTLLPGMIARGNGHVINIGSTAGHEAYPNGAVYCATKHAVGAITKSMRMDLLGTGVRVSTVDPGLVETEFSVVRFHGDADRAARVYEGLDPLTPDDIAETVVWVADRPRHVQVAEVIITPTDQASATMVHRR</sequence>
<dbReference type="PROSITE" id="PS00061">
    <property type="entry name" value="ADH_SHORT"/>
    <property type="match status" value="1"/>
</dbReference>
<keyword evidence="5" id="KW-1185">Reference proteome</keyword>
<dbReference type="SUPFAM" id="SSF51735">
    <property type="entry name" value="NAD(P)-binding Rossmann-fold domains"/>
    <property type="match status" value="1"/>
</dbReference>
<dbReference type="InterPro" id="IPR036291">
    <property type="entry name" value="NAD(P)-bd_dom_sf"/>
</dbReference>
<dbReference type="AlphaFoldDB" id="A0A346XZ62"/>
<dbReference type="Pfam" id="PF00106">
    <property type="entry name" value="adh_short"/>
    <property type="match status" value="1"/>
</dbReference>
<dbReference type="Proteomes" id="UP000264006">
    <property type="component" value="Chromosome"/>
</dbReference>
<evidence type="ECO:0000256" key="3">
    <source>
        <dbReference type="RuleBase" id="RU000363"/>
    </source>
</evidence>
<dbReference type="RefSeq" id="WP_216826033.1">
    <property type="nucleotide sequence ID" value="NZ_CAXIBR010000044.1"/>
</dbReference>
<dbReference type="GO" id="GO:0016616">
    <property type="term" value="F:oxidoreductase activity, acting on the CH-OH group of donors, NAD or NADP as acceptor"/>
    <property type="evidence" value="ECO:0007669"/>
    <property type="project" value="UniProtKB-ARBA"/>
</dbReference>
<dbReference type="InterPro" id="IPR020904">
    <property type="entry name" value="Sc_DH/Rdtase_CS"/>
</dbReference>
<dbReference type="EMBL" id="CP031165">
    <property type="protein sequence ID" value="AXV07509.1"/>
    <property type="molecule type" value="Genomic_DNA"/>
</dbReference>
<dbReference type="Gene3D" id="3.40.50.720">
    <property type="entry name" value="NAD(P)-binding Rossmann-like Domain"/>
    <property type="match status" value="1"/>
</dbReference>
<organism evidence="4 5">
    <name type="scientific">Euzebya pacifica</name>
    <dbReference type="NCBI Taxonomy" id="1608957"/>
    <lineage>
        <taxon>Bacteria</taxon>
        <taxon>Bacillati</taxon>
        <taxon>Actinomycetota</taxon>
        <taxon>Nitriliruptoria</taxon>
        <taxon>Euzebyales</taxon>
    </lineage>
</organism>